<dbReference type="InterPro" id="IPR022041">
    <property type="entry name" value="Methyltransf_FA"/>
</dbReference>
<dbReference type="KEGG" id="aplc:110974433"/>
<dbReference type="PANTHER" id="PTHR36695">
    <property type="entry name" value="AGAP008648-PA"/>
    <property type="match status" value="1"/>
</dbReference>
<organism evidence="2 3">
    <name type="scientific">Acanthaster planci</name>
    <name type="common">Crown-of-thorns starfish</name>
    <dbReference type="NCBI Taxonomy" id="133434"/>
    <lineage>
        <taxon>Eukaryota</taxon>
        <taxon>Metazoa</taxon>
        <taxon>Echinodermata</taxon>
        <taxon>Eleutherozoa</taxon>
        <taxon>Asterozoa</taxon>
        <taxon>Asteroidea</taxon>
        <taxon>Valvatacea</taxon>
        <taxon>Valvatida</taxon>
        <taxon>Acanthasteridae</taxon>
        <taxon>Acanthaster</taxon>
    </lineage>
</organism>
<accession>A0A8B7XNJ9</accession>
<evidence type="ECO:0000313" key="2">
    <source>
        <dbReference type="Proteomes" id="UP000694845"/>
    </source>
</evidence>
<dbReference type="Proteomes" id="UP000694845">
    <property type="component" value="Unplaced"/>
</dbReference>
<feature type="domain" description="Farnesoic acid O-methyl transferase" evidence="1">
    <location>
        <begin position="76"/>
        <end position="197"/>
    </location>
</feature>
<evidence type="ECO:0000313" key="3">
    <source>
        <dbReference type="RefSeq" id="XP_022081752.1"/>
    </source>
</evidence>
<protein>
    <submittedName>
        <fullName evidence="3">Uncharacterized protein LOC110974433</fullName>
    </submittedName>
</protein>
<name>A0A8B7XNJ9_ACAPL</name>
<proteinExistence type="predicted"/>
<reference evidence="3" key="1">
    <citation type="submission" date="2025-08" db="UniProtKB">
        <authorList>
            <consortium name="RefSeq"/>
        </authorList>
    </citation>
    <scope>IDENTIFICATION</scope>
</reference>
<gene>
    <name evidence="3" type="primary">LOC110974433</name>
</gene>
<sequence>MAGGKMISKSPRNLTRRGRCAYRRSGTIHGAAKTRHAVMLMMVAIVCLYQIETVTTTDDCQRRLKPSHTHLEFDREVTSLNRVAFTVKTDKEAIIGLSPSSLGVDPVMYKIVIGKAETGKSEVQRCQSSCSSWVMPVAIADILSPTESRGFWIDWGNGNGLIKVGRRGEETPFMERTEPDPSPIAIRYLGYATGASSGESTWNFCGESDFCRCLC</sequence>
<dbReference type="Pfam" id="PF12248">
    <property type="entry name" value="Methyltransf_FA"/>
    <property type="match status" value="1"/>
</dbReference>
<keyword evidence="2" id="KW-1185">Reference proteome</keyword>
<dbReference type="GeneID" id="110974433"/>
<dbReference type="AlphaFoldDB" id="A0A8B7XNJ9"/>
<dbReference type="PANTHER" id="PTHR36695:SF12">
    <property type="entry name" value="AGAP008648-PA"/>
    <property type="match status" value="1"/>
</dbReference>
<dbReference type="RefSeq" id="XP_022081752.1">
    <property type="nucleotide sequence ID" value="XM_022226060.1"/>
</dbReference>
<dbReference type="OrthoDB" id="8182187at2759"/>
<evidence type="ECO:0000259" key="1">
    <source>
        <dbReference type="Pfam" id="PF12248"/>
    </source>
</evidence>